<dbReference type="Ensembl" id="ENSMFAT00000078431.1">
    <property type="protein sequence ID" value="ENSMFAP00000050376.1"/>
    <property type="gene ID" value="ENSMFAG00000060663.1"/>
</dbReference>
<feature type="domain" description="C3H1-type" evidence="2">
    <location>
        <begin position="67"/>
        <end position="96"/>
    </location>
</feature>
<evidence type="ECO:0000256" key="1">
    <source>
        <dbReference type="PROSITE-ProRule" id="PRU00723"/>
    </source>
</evidence>
<dbReference type="GO" id="GO:0008270">
    <property type="term" value="F:zinc ion binding"/>
    <property type="evidence" value="ECO:0007669"/>
    <property type="project" value="UniProtKB-KW"/>
</dbReference>
<evidence type="ECO:0000313" key="3">
    <source>
        <dbReference type="Ensembl" id="ENSMFAP00000050376.1"/>
    </source>
</evidence>
<organism evidence="3 4">
    <name type="scientific">Macaca fascicularis</name>
    <name type="common">Crab-eating macaque</name>
    <name type="synonym">Cynomolgus monkey</name>
    <dbReference type="NCBI Taxonomy" id="9541"/>
    <lineage>
        <taxon>Eukaryota</taxon>
        <taxon>Metazoa</taxon>
        <taxon>Chordata</taxon>
        <taxon>Craniata</taxon>
        <taxon>Vertebrata</taxon>
        <taxon>Euteleostomi</taxon>
        <taxon>Mammalia</taxon>
        <taxon>Eutheria</taxon>
        <taxon>Euarchontoglires</taxon>
        <taxon>Primates</taxon>
        <taxon>Haplorrhini</taxon>
        <taxon>Catarrhini</taxon>
        <taxon>Cercopithecidae</taxon>
        <taxon>Cercopithecinae</taxon>
        <taxon>Macaca</taxon>
    </lineage>
</organism>
<reference evidence="3" key="3">
    <citation type="submission" date="2025-09" db="UniProtKB">
        <authorList>
            <consortium name="Ensembl"/>
        </authorList>
    </citation>
    <scope>IDENTIFICATION</scope>
</reference>
<dbReference type="InterPro" id="IPR036236">
    <property type="entry name" value="Znf_C2H2_sf"/>
</dbReference>
<keyword evidence="4" id="KW-1185">Reference proteome</keyword>
<reference evidence="3" key="2">
    <citation type="submission" date="2025-08" db="UniProtKB">
        <authorList>
            <consortium name="Ensembl"/>
        </authorList>
    </citation>
    <scope>IDENTIFICATION</scope>
</reference>
<sequence length="355" mass="38295">MPSSQSLAAASSCSAPSASGAAPHVSVAWTPRGSALSMSLPSLLAHVSAEGRRKQQFVTVRPQPRAGQPPAYCRFVGRGQPCWRGESRCQFAHSAVEMAVWESEQLGGLQRGDLLTPPAPDGDGRTVPLGQPPGAQLYCPACLVTCHSQEAFENHCASSEHAQMVAFDQAVPWEHRSPPPGLSKFELCPKPDLCEYGDACTKAHSAQELQEWIQRRRAVELRGQAAWQDGLVPYQERLLAEYQRSSSEVLVLTETLDGVRVTCNQPLMYQARERKTQYSWTFAIHSEVSREQLRLGGGSPGEVVTSAWADVESLGHGANTKAPPLSACVTCGRSLSLSASVSSPTARGPGRVLPW</sequence>
<dbReference type="PROSITE" id="PS50103">
    <property type="entry name" value="ZF_C3H1"/>
    <property type="match status" value="1"/>
</dbReference>
<dbReference type="AlphaFoldDB" id="A0A7N9CN25"/>
<dbReference type="GeneTree" id="ENSGT00390000018542"/>
<accession>A0A7N9CN25</accession>
<name>A0A7N9CN25_MACFA</name>
<keyword evidence="1" id="KW-0479">Metal-binding</keyword>
<reference evidence="3 4" key="1">
    <citation type="submission" date="2013-03" db="EMBL/GenBank/DDBJ databases">
        <authorList>
            <person name="Warren W."/>
            <person name="Wilson R.K."/>
        </authorList>
    </citation>
    <scope>NUCLEOTIDE SEQUENCE</scope>
</reference>
<dbReference type="InterPro" id="IPR000571">
    <property type="entry name" value="Znf_CCCH"/>
</dbReference>
<dbReference type="SUPFAM" id="SSF57667">
    <property type="entry name" value="beta-beta-alpha zinc fingers"/>
    <property type="match status" value="1"/>
</dbReference>
<feature type="zinc finger region" description="C3H1-type" evidence="1">
    <location>
        <begin position="67"/>
        <end position="96"/>
    </location>
</feature>
<dbReference type="Proteomes" id="UP000233100">
    <property type="component" value="Chromosome 10"/>
</dbReference>
<keyword evidence="1" id="KW-0863">Zinc-finger</keyword>
<dbReference type="Gene3D" id="3.30.160.60">
    <property type="entry name" value="Classic Zinc Finger"/>
    <property type="match status" value="1"/>
</dbReference>
<evidence type="ECO:0000313" key="4">
    <source>
        <dbReference type="Proteomes" id="UP000233100"/>
    </source>
</evidence>
<evidence type="ECO:0000259" key="2">
    <source>
        <dbReference type="PROSITE" id="PS50103"/>
    </source>
</evidence>
<protein>
    <recommendedName>
        <fullName evidence="2">C3H1-type domain-containing protein</fullName>
    </recommendedName>
</protein>
<keyword evidence="1" id="KW-0862">Zinc</keyword>
<proteinExistence type="predicted"/>